<organism evidence="1 2">
    <name type="scientific">Pseudomonas nunensis</name>
    <dbReference type="NCBI Taxonomy" id="2961896"/>
    <lineage>
        <taxon>Bacteria</taxon>
        <taxon>Pseudomonadati</taxon>
        <taxon>Pseudomonadota</taxon>
        <taxon>Gammaproteobacteria</taxon>
        <taxon>Pseudomonadales</taxon>
        <taxon>Pseudomonadaceae</taxon>
        <taxon>Pseudomonas</taxon>
    </lineage>
</organism>
<proteinExistence type="predicted"/>
<dbReference type="Proteomes" id="UP001059607">
    <property type="component" value="Chromosome"/>
</dbReference>
<name>A0ABY5EAJ7_9PSED</name>
<reference evidence="1" key="1">
    <citation type="submission" date="2022-07" db="EMBL/GenBank/DDBJ databases">
        <title>Pseudomonas nunamit sp. nov. an antifungal species isolated from Greenland.</title>
        <authorList>
            <person name="Ntana F."/>
            <person name="Hennessy R.C."/>
            <person name="Zervas A."/>
            <person name="Stougaard P."/>
        </authorList>
    </citation>
    <scope>NUCLEOTIDE SEQUENCE</scope>
    <source>
        <strain evidence="1">In5</strain>
    </source>
</reference>
<dbReference type="InterPro" id="IPR025591">
    <property type="entry name" value="RloB"/>
</dbReference>
<evidence type="ECO:0000313" key="1">
    <source>
        <dbReference type="EMBL" id="UTO12813.1"/>
    </source>
</evidence>
<keyword evidence="2" id="KW-1185">Reference proteome</keyword>
<sequence>MARSIRLFDRKPPRFKPQPKVLILCEDSKSGKRYLEEAAFHFRANAQVEISHCGVTHPSGIVETAIARQKGFDKVFCAFDRDTHLCFERAINLAKPHPKITVIASYPCFEFWLLLHFGFNRKPFRAVGKYSPGDLVAKSLREKPSMEKYEKGEDTNYFSQLLGEPFQRARELAPRIIEDVAISGEPNPSTEIHLLMDEFETLSKPQPI</sequence>
<dbReference type="RefSeq" id="WP_054616038.1">
    <property type="nucleotide sequence ID" value="NZ_CP101125.1"/>
</dbReference>
<protein>
    <submittedName>
        <fullName evidence="1">RloB family protein</fullName>
    </submittedName>
</protein>
<dbReference type="Pfam" id="PF13707">
    <property type="entry name" value="RloB"/>
    <property type="match status" value="1"/>
</dbReference>
<accession>A0ABY5EAJ7</accession>
<gene>
    <name evidence="1" type="ORF">NK667_21925</name>
</gene>
<evidence type="ECO:0000313" key="2">
    <source>
        <dbReference type="Proteomes" id="UP001059607"/>
    </source>
</evidence>
<dbReference type="EMBL" id="CP101125">
    <property type="protein sequence ID" value="UTO12813.1"/>
    <property type="molecule type" value="Genomic_DNA"/>
</dbReference>